<dbReference type="GO" id="GO:0005743">
    <property type="term" value="C:mitochondrial inner membrane"/>
    <property type="evidence" value="ECO:0007669"/>
    <property type="project" value="UniProtKB-SubCell"/>
</dbReference>
<dbReference type="InterPro" id="IPR038532">
    <property type="entry name" value="NDUFS4-like_sf"/>
</dbReference>
<keyword evidence="5 10" id="KW-0999">Mitochondrion inner membrane</keyword>
<evidence type="ECO:0000256" key="9">
    <source>
        <dbReference type="ARBA" id="ARBA00023136"/>
    </source>
</evidence>
<evidence type="ECO:0000256" key="7">
    <source>
        <dbReference type="ARBA" id="ARBA00022982"/>
    </source>
</evidence>
<reference evidence="11" key="1">
    <citation type="submission" date="2020-07" db="EMBL/GenBank/DDBJ databases">
        <title>The High-quality genome of the commercially important snow crab, Chionoecetes opilio.</title>
        <authorList>
            <person name="Jeong J.-H."/>
            <person name="Ryu S."/>
        </authorList>
    </citation>
    <scope>NUCLEOTIDE SEQUENCE</scope>
    <source>
        <strain evidence="11">MADBK_172401_WGS</strain>
        <tissue evidence="11">Digestive gland</tissue>
    </source>
</reference>
<comment type="similarity">
    <text evidence="1 10">Belongs to the complex I NDUFS4 subunit family.</text>
</comment>
<evidence type="ECO:0000313" key="12">
    <source>
        <dbReference type="Proteomes" id="UP000770661"/>
    </source>
</evidence>
<keyword evidence="9 10" id="KW-0472">Membrane</keyword>
<name>A0A8J4XNS5_CHIOP</name>
<dbReference type="Pfam" id="PF04800">
    <property type="entry name" value="NDUS4"/>
    <property type="match status" value="1"/>
</dbReference>
<comment type="caution">
    <text evidence="11">The sequence shown here is derived from an EMBL/GenBank/DDBJ whole genome shotgun (WGS) entry which is preliminary data.</text>
</comment>
<dbReference type="AlphaFoldDB" id="A0A8J4XNS5"/>
<evidence type="ECO:0000256" key="4">
    <source>
        <dbReference type="ARBA" id="ARBA00022660"/>
    </source>
</evidence>
<keyword evidence="6 10" id="KW-0809">Transit peptide</keyword>
<evidence type="ECO:0000256" key="6">
    <source>
        <dbReference type="ARBA" id="ARBA00022946"/>
    </source>
</evidence>
<dbReference type="EMBL" id="JACEEZ010023950">
    <property type="protein sequence ID" value="KAG0710713.1"/>
    <property type="molecule type" value="Genomic_DNA"/>
</dbReference>
<comment type="function">
    <text evidence="10">Accessory subunit of the mitochondrial membrane respiratory chain NADH dehydrogenase (Complex I), that is believed not to be involved in catalysis. Complex I functions in the transfer of electrons from NADH to the respiratory chain. The immediate electron acceptor for the enzyme is believed to be ubiquinone.</text>
</comment>
<evidence type="ECO:0000313" key="11">
    <source>
        <dbReference type="EMBL" id="KAG0710713.1"/>
    </source>
</evidence>
<evidence type="ECO:0000256" key="5">
    <source>
        <dbReference type="ARBA" id="ARBA00022792"/>
    </source>
</evidence>
<organism evidence="11 12">
    <name type="scientific">Chionoecetes opilio</name>
    <name type="common">Atlantic snow crab</name>
    <name type="synonym">Cancer opilio</name>
    <dbReference type="NCBI Taxonomy" id="41210"/>
    <lineage>
        <taxon>Eukaryota</taxon>
        <taxon>Metazoa</taxon>
        <taxon>Ecdysozoa</taxon>
        <taxon>Arthropoda</taxon>
        <taxon>Crustacea</taxon>
        <taxon>Multicrustacea</taxon>
        <taxon>Malacostraca</taxon>
        <taxon>Eumalacostraca</taxon>
        <taxon>Eucarida</taxon>
        <taxon>Decapoda</taxon>
        <taxon>Pleocyemata</taxon>
        <taxon>Brachyura</taxon>
        <taxon>Eubrachyura</taxon>
        <taxon>Majoidea</taxon>
        <taxon>Majidae</taxon>
        <taxon>Chionoecetes</taxon>
    </lineage>
</organism>
<keyword evidence="8 10" id="KW-0496">Mitochondrion</keyword>
<evidence type="ECO:0000256" key="8">
    <source>
        <dbReference type="ARBA" id="ARBA00023128"/>
    </source>
</evidence>
<evidence type="ECO:0000256" key="1">
    <source>
        <dbReference type="ARBA" id="ARBA00005882"/>
    </source>
</evidence>
<dbReference type="GO" id="GO:0022900">
    <property type="term" value="P:electron transport chain"/>
    <property type="evidence" value="ECO:0007669"/>
    <property type="project" value="InterPro"/>
</dbReference>
<keyword evidence="12" id="KW-1185">Reference proteome</keyword>
<evidence type="ECO:0000256" key="2">
    <source>
        <dbReference type="ARBA" id="ARBA00015796"/>
    </source>
</evidence>
<protein>
    <recommendedName>
        <fullName evidence="2 10">NADH dehydrogenase [ubiquinone] iron-sulfur protein 4, mitochondrial</fullName>
    </recommendedName>
</protein>
<accession>A0A8J4XNS5</accession>
<proteinExistence type="inferred from homology"/>
<gene>
    <name evidence="11" type="primary">NDUFS4</name>
    <name evidence="11" type="ORF">GWK47_022255</name>
</gene>
<keyword evidence="7 10" id="KW-0249">Electron transport</keyword>
<evidence type="ECO:0000256" key="3">
    <source>
        <dbReference type="ARBA" id="ARBA00022448"/>
    </source>
</evidence>
<evidence type="ECO:0000256" key="10">
    <source>
        <dbReference type="RuleBase" id="RU367010"/>
    </source>
</evidence>
<sequence length="73" mass="8553">MKWVAQIPTVLYEPVLYEEQCTKVSFSSLEDAIAFCEKNGWNWITQDPPVKPPRVKSYGANFSWNKRTRRSTK</sequence>
<dbReference type="InterPro" id="IPR006885">
    <property type="entry name" value="NADH_UbQ_FeS_4_mit-like"/>
</dbReference>
<comment type="subcellular location">
    <subcellularLocation>
        <location evidence="10">Mitochondrion inner membrane</location>
        <topology evidence="10">Peripheral membrane protein</topology>
        <orientation evidence="10">Matrix side</orientation>
    </subcellularLocation>
</comment>
<keyword evidence="4 10" id="KW-0679">Respiratory chain</keyword>
<dbReference type="OrthoDB" id="3089at2759"/>
<dbReference type="Gene3D" id="3.30.160.190">
    <property type="entry name" value="atu1810 like domain"/>
    <property type="match status" value="1"/>
</dbReference>
<keyword evidence="3 10" id="KW-0813">Transport</keyword>
<dbReference type="Proteomes" id="UP000770661">
    <property type="component" value="Unassembled WGS sequence"/>
</dbReference>